<feature type="chain" id="PRO_5045360988" evidence="1">
    <location>
        <begin position="27"/>
        <end position="71"/>
    </location>
</feature>
<dbReference type="Proteomes" id="UP000657421">
    <property type="component" value="Unassembled WGS sequence"/>
</dbReference>
<protein>
    <submittedName>
        <fullName evidence="2">Uncharacterized protein</fullName>
    </submittedName>
</protein>
<evidence type="ECO:0000256" key="1">
    <source>
        <dbReference type="SAM" id="SignalP"/>
    </source>
</evidence>
<proteinExistence type="predicted"/>
<gene>
    <name evidence="2" type="ORF">H8716_10910</name>
</gene>
<dbReference type="RefSeq" id="WP_249308867.1">
    <property type="nucleotide sequence ID" value="NZ_JACRSZ010000010.1"/>
</dbReference>
<keyword evidence="3" id="KW-1185">Reference proteome</keyword>
<evidence type="ECO:0000313" key="2">
    <source>
        <dbReference type="EMBL" id="MBC8573585.1"/>
    </source>
</evidence>
<comment type="caution">
    <text evidence="2">The sequence shown here is derived from an EMBL/GenBank/DDBJ whole genome shotgun (WGS) entry which is preliminary data.</text>
</comment>
<reference evidence="2 3" key="1">
    <citation type="submission" date="2020-08" db="EMBL/GenBank/DDBJ databases">
        <title>Genome public.</title>
        <authorList>
            <person name="Liu C."/>
            <person name="Sun Q."/>
        </authorList>
    </citation>
    <scope>NUCLEOTIDE SEQUENCE [LARGE SCALE GENOMIC DNA]</scope>
    <source>
        <strain evidence="2 3">NSJ-46</strain>
    </source>
</reference>
<keyword evidence="1" id="KW-0732">Signal</keyword>
<sequence length="71" mass="8106">MKRKKKWICVIAAMMMLLLVPSAVQAKSTDVTKKMSSDAKIKRLTRLVAYYTDAEVSRVKKGKTVKEKMDQ</sequence>
<dbReference type="EMBL" id="JACRSZ010000010">
    <property type="protein sequence ID" value="MBC8573585.1"/>
    <property type="molecule type" value="Genomic_DNA"/>
</dbReference>
<feature type="signal peptide" evidence="1">
    <location>
        <begin position="1"/>
        <end position="26"/>
    </location>
</feature>
<evidence type="ECO:0000313" key="3">
    <source>
        <dbReference type="Proteomes" id="UP000657421"/>
    </source>
</evidence>
<organism evidence="2 3">
    <name type="scientific">Jingyaoa shaoxingensis</name>
    <dbReference type="NCBI Taxonomy" id="2763671"/>
    <lineage>
        <taxon>Bacteria</taxon>
        <taxon>Bacillati</taxon>
        <taxon>Bacillota</taxon>
        <taxon>Clostridia</taxon>
        <taxon>Lachnospirales</taxon>
        <taxon>Lachnospiraceae</taxon>
        <taxon>Jingyaoa</taxon>
    </lineage>
</organism>
<name>A0ABR7NB11_9FIRM</name>
<accession>A0ABR7NB11</accession>